<dbReference type="OrthoDB" id="498125at2759"/>
<dbReference type="SUPFAM" id="SSF51735">
    <property type="entry name" value="NAD(P)-binding Rossmann-fold domains"/>
    <property type="match status" value="1"/>
</dbReference>
<dbReference type="Proteomes" id="UP000016930">
    <property type="component" value="Unassembled WGS sequence"/>
</dbReference>
<dbReference type="InterPro" id="IPR002347">
    <property type="entry name" value="SDR_fam"/>
</dbReference>
<proteinExistence type="inferred from homology"/>
<organism evidence="3 4">
    <name type="scientific">Ceriporiopsis subvermispora (strain B)</name>
    <name type="common">White-rot fungus</name>
    <name type="synonym">Gelatoporia subvermispora</name>
    <dbReference type="NCBI Taxonomy" id="914234"/>
    <lineage>
        <taxon>Eukaryota</taxon>
        <taxon>Fungi</taxon>
        <taxon>Dikarya</taxon>
        <taxon>Basidiomycota</taxon>
        <taxon>Agaricomycotina</taxon>
        <taxon>Agaricomycetes</taxon>
        <taxon>Polyporales</taxon>
        <taxon>Gelatoporiaceae</taxon>
        <taxon>Gelatoporia</taxon>
    </lineage>
</organism>
<dbReference type="PANTHER" id="PTHR42760">
    <property type="entry name" value="SHORT-CHAIN DEHYDROGENASES/REDUCTASES FAMILY MEMBER"/>
    <property type="match status" value="1"/>
</dbReference>
<evidence type="ECO:0000256" key="1">
    <source>
        <dbReference type="ARBA" id="ARBA00006484"/>
    </source>
</evidence>
<dbReference type="Pfam" id="PF00106">
    <property type="entry name" value="adh_short"/>
    <property type="match status" value="1"/>
</dbReference>
<reference evidence="3 4" key="1">
    <citation type="journal article" date="2012" name="Proc. Natl. Acad. Sci. U.S.A.">
        <title>Comparative genomics of Ceriporiopsis subvermispora and Phanerochaete chrysosporium provide insight into selective ligninolysis.</title>
        <authorList>
            <person name="Fernandez-Fueyo E."/>
            <person name="Ruiz-Duenas F.J."/>
            <person name="Ferreira P."/>
            <person name="Floudas D."/>
            <person name="Hibbett D.S."/>
            <person name="Canessa P."/>
            <person name="Larrondo L.F."/>
            <person name="James T.Y."/>
            <person name="Seelenfreund D."/>
            <person name="Lobos S."/>
            <person name="Polanco R."/>
            <person name="Tello M."/>
            <person name="Honda Y."/>
            <person name="Watanabe T."/>
            <person name="Watanabe T."/>
            <person name="Ryu J.S."/>
            <person name="Kubicek C.P."/>
            <person name="Schmoll M."/>
            <person name="Gaskell J."/>
            <person name="Hammel K.E."/>
            <person name="St John F.J."/>
            <person name="Vanden Wymelenberg A."/>
            <person name="Sabat G."/>
            <person name="Splinter BonDurant S."/>
            <person name="Syed K."/>
            <person name="Yadav J.S."/>
            <person name="Doddapaneni H."/>
            <person name="Subramanian V."/>
            <person name="Lavin J.L."/>
            <person name="Oguiza J.A."/>
            <person name="Perez G."/>
            <person name="Pisabarro A.G."/>
            <person name="Ramirez L."/>
            <person name="Santoyo F."/>
            <person name="Master E."/>
            <person name="Coutinho P.M."/>
            <person name="Henrissat B."/>
            <person name="Lombard V."/>
            <person name="Magnuson J.K."/>
            <person name="Kuees U."/>
            <person name="Hori C."/>
            <person name="Igarashi K."/>
            <person name="Samejima M."/>
            <person name="Held B.W."/>
            <person name="Barry K.W."/>
            <person name="LaButti K.M."/>
            <person name="Lapidus A."/>
            <person name="Lindquist E.A."/>
            <person name="Lucas S.M."/>
            <person name="Riley R."/>
            <person name="Salamov A.A."/>
            <person name="Hoffmeister D."/>
            <person name="Schwenk D."/>
            <person name="Hadar Y."/>
            <person name="Yarden O."/>
            <person name="de Vries R.P."/>
            <person name="Wiebenga A."/>
            <person name="Stenlid J."/>
            <person name="Eastwood D."/>
            <person name="Grigoriev I.V."/>
            <person name="Berka R.M."/>
            <person name="Blanchette R.A."/>
            <person name="Kersten P."/>
            <person name="Martinez A.T."/>
            <person name="Vicuna R."/>
            <person name="Cullen D."/>
        </authorList>
    </citation>
    <scope>NUCLEOTIDE SEQUENCE [LARGE SCALE GENOMIC DNA]</scope>
    <source>
        <strain evidence="3 4">B</strain>
    </source>
</reference>
<dbReference type="InterPro" id="IPR036291">
    <property type="entry name" value="NAD(P)-bd_dom_sf"/>
</dbReference>
<gene>
    <name evidence="3" type="ORF">CERSUDRAFT_116904</name>
</gene>
<evidence type="ECO:0000313" key="4">
    <source>
        <dbReference type="Proteomes" id="UP000016930"/>
    </source>
</evidence>
<dbReference type="GO" id="GO:0048038">
    <property type="term" value="F:quinone binding"/>
    <property type="evidence" value="ECO:0007669"/>
    <property type="project" value="TreeGrafter"/>
</dbReference>
<dbReference type="AlphaFoldDB" id="M2PFK1"/>
<comment type="similarity">
    <text evidence="1 2">Belongs to the short-chain dehydrogenases/reductases (SDR) family.</text>
</comment>
<evidence type="ECO:0008006" key="5">
    <source>
        <dbReference type="Google" id="ProtNLM"/>
    </source>
</evidence>
<sequence>MQMFLDFLVPPRINGYYSYLTKPDGSHADPSASPSASSTALSILSDSPFPSTSISPSSSFASRTSLAMPAPVPSIPARVALVTGAAQGIGEAIALRLAADGLDVALNDVPCKTEQLKDLVERIKALGARAVAIPGDVTSEADVALMVKTAVEVLGGLDVMVANAGIVAMKPLLDTSAEEYDRIMAVNARGVMLCFKAAAAQMIKQGRGGRIVGACSGSGKKGISNMAAYSMSKFAVRGLTQACAAEWIRHGITVNSYAPGCILTPMLMHPDDAKNGGPASTAKLATGMPLDIPDAEPSVVAGLVSYIARPEAHFITGQTINIDGGLHFD</sequence>
<dbReference type="PANTHER" id="PTHR42760:SF121">
    <property type="entry name" value="3-OXOACYL-(ACYL-CARRIER-PROTEIN) REDUCTASE"/>
    <property type="match status" value="1"/>
</dbReference>
<evidence type="ECO:0000256" key="2">
    <source>
        <dbReference type="RuleBase" id="RU000363"/>
    </source>
</evidence>
<dbReference type="Gene3D" id="3.40.50.720">
    <property type="entry name" value="NAD(P)-binding Rossmann-like Domain"/>
    <property type="match status" value="1"/>
</dbReference>
<evidence type="ECO:0000313" key="3">
    <source>
        <dbReference type="EMBL" id="EMD34714.1"/>
    </source>
</evidence>
<dbReference type="PRINTS" id="PR00080">
    <property type="entry name" value="SDRFAMILY"/>
</dbReference>
<dbReference type="FunFam" id="3.40.50.720:FF:000084">
    <property type="entry name" value="Short-chain dehydrogenase reductase"/>
    <property type="match status" value="1"/>
</dbReference>
<name>M2PFK1_CERS8</name>
<protein>
    <recommendedName>
        <fullName evidence="5">NAD(P)-binding protein</fullName>
    </recommendedName>
</protein>
<dbReference type="EMBL" id="KB445802">
    <property type="protein sequence ID" value="EMD34714.1"/>
    <property type="molecule type" value="Genomic_DNA"/>
</dbReference>
<accession>M2PFK1</accession>
<dbReference type="PRINTS" id="PR00081">
    <property type="entry name" value="GDHRDH"/>
</dbReference>
<dbReference type="STRING" id="914234.M2PFK1"/>
<dbReference type="HOGENOM" id="CLU_010194_1_0_1"/>
<dbReference type="GO" id="GO:0016616">
    <property type="term" value="F:oxidoreductase activity, acting on the CH-OH group of donors, NAD or NADP as acceptor"/>
    <property type="evidence" value="ECO:0007669"/>
    <property type="project" value="TreeGrafter"/>
</dbReference>
<dbReference type="GO" id="GO:0006633">
    <property type="term" value="P:fatty acid biosynthetic process"/>
    <property type="evidence" value="ECO:0007669"/>
    <property type="project" value="TreeGrafter"/>
</dbReference>
<keyword evidence="4" id="KW-1185">Reference proteome</keyword>